<keyword evidence="7" id="KW-1185">Reference proteome</keyword>
<dbReference type="InterPro" id="IPR000914">
    <property type="entry name" value="SBP_5_dom"/>
</dbReference>
<evidence type="ECO:0000256" key="2">
    <source>
        <dbReference type="ARBA" id="ARBA00005695"/>
    </source>
</evidence>
<dbReference type="RefSeq" id="WP_254738708.1">
    <property type="nucleotide sequence ID" value="NZ_JANCLU010000002.1"/>
</dbReference>
<dbReference type="InterPro" id="IPR039424">
    <property type="entry name" value="SBP_5"/>
</dbReference>
<gene>
    <name evidence="6" type="ORF">NK718_03565</name>
</gene>
<dbReference type="PROSITE" id="PS51318">
    <property type="entry name" value="TAT"/>
    <property type="match status" value="1"/>
</dbReference>
<evidence type="ECO:0000256" key="1">
    <source>
        <dbReference type="ARBA" id="ARBA00004418"/>
    </source>
</evidence>
<dbReference type="InterPro" id="IPR030678">
    <property type="entry name" value="Peptide/Ni-bd"/>
</dbReference>
<evidence type="ECO:0000259" key="5">
    <source>
        <dbReference type="Pfam" id="PF00496"/>
    </source>
</evidence>
<dbReference type="InterPro" id="IPR006311">
    <property type="entry name" value="TAT_signal"/>
</dbReference>
<dbReference type="Proteomes" id="UP001205890">
    <property type="component" value="Unassembled WGS sequence"/>
</dbReference>
<organism evidence="6 7">
    <name type="scientific">Alsobacter ponti</name>
    <dbReference type="NCBI Taxonomy" id="2962936"/>
    <lineage>
        <taxon>Bacteria</taxon>
        <taxon>Pseudomonadati</taxon>
        <taxon>Pseudomonadota</taxon>
        <taxon>Alphaproteobacteria</taxon>
        <taxon>Hyphomicrobiales</taxon>
        <taxon>Alsobacteraceae</taxon>
        <taxon>Alsobacter</taxon>
    </lineage>
</organism>
<dbReference type="PANTHER" id="PTHR30290:SF9">
    <property type="entry name" value="OLIGOPEPTIDE-BINDING PROTEIN APPA"/>
    <property type="match status" value="1"/>
</dbReference>
<comment type="similarity">
    <text evidence="2">Belongs to the bacterial solute-binding protein 5 family.</text>
</comment>
<dbReference type="PANTHER" id="PTHR30290">
    <property type="entry name" value="PERIPLASMIC BINDING COMPONENT OF ABC TRANSPORTER"/>
    <property type="match status" value="1"/>
</dbReference>
<dbReference type="SUPFAM" id="SSF53850">
    <property type="entry name" value="Periplasmic binding protein-like II"/>
    <property type="match status" value="1"/>
</dbReference>
<name>A0ABT1L9F3_9HYPH</name>
<dbReference type="CDD" id="cd00995">
    <property type="entry name" value="PBP2_NikA_DppA_OppA_like"/>
    <property type="match status" value="1"/>
</dbReference>
<keyword evidence="3" id="KW-0813">Transport</keyword>
<dbReference type="PIRSF" id="PIRSF002741">
    <property type="entry name" value="MppA"/>
    <property type="match status" value="1"/>
</dbReference>
<protein>
    <submittedName>
        <fullName evidence="6">ABC transporter substrate-binding protein</fullName>
    </submittedName>
</protein>
<keyword evidence="4" id="KW-0732">Signal</keyword>
<feature type="domain" description="Solute-binding protein family 5" evidence="5">
    <location>
        <begin position="77"/>
        <end position="446"/>
    </location>
</feature>
<dbReference type="Gene3D" id="3.10.105.10">
    <property type="entry name" value="Dipeptide-binding Protein, Domain 3"/>
    <property type="match status" value="1"/>
</dbReference>
<dbReference type="EMBL" id="JANCLU010000002">
    <property type="protein sequence ID" value="MCP8937581.1"/>
    <property type="molecule type" value="Genomic_DNA"/>
</dbReference>
<comment type="subcellular location">
    <subcellularLocation>
        <location evidence="1">Periplasm</location>
    </subcellularLocation>
</comment>
<evidence type="ECO:0000313" key="7">
    <source>
        <dbReference type="Proteomes" id="UP001205890"/>
    </source>
</evidence>
<evidence type="ECO:0000256" key="4">
    <source>
        <dbReference type="ARBA" id="ARBA00022729"/>
    </source>
</evidence>
<dbReference type="Pfam" id="PF00496">
    <property type="entry name" value="SBP_bac_5"/>
    <property type="match status" value="1"/>
</dbReference>
<accession>A0ABT1L9F3</accession>
<proteinExistence type="inferred from homology"/>
<evidence type="ECO:0000256" key="3">
    <source>
        <dbReference type="ARBA" id="ARBA00022448"/>
    </source>
</evidence>
<comment type="caution">
    <text evidence="6">The sequence shown here is derived from an EMBL/GenBank/DDBJ whole genome shotgun (WGS) entry which is preliminary data.</text>
</comment>
<evidence type="ECO:0000313" key="6">
    <source>
        <dbReference type="EMBL" id="MCP8937581.1"/>
    </source>
</evidence>
<reference evidence="6 7" key="1">
    <citation type="submission" date="2022-07" db="EMBL/GenBank/DDBJ databases">
        <authorList>
            <person name="Li W.-J."/>
            <person name="Deng Q.-Q."/>
        </authorList>
    </citation>
    <scope>NUCLEOTIDE SEQUENCE [LARGE SCALE GENOMIC DNA]</scope>
    <source>
        <strain evidence="6 7">SYSU M60028</strain>
    </source>
</reference>
<dbReference type="Gene3D" id="3.40.190.10">
    <property type="entry name" value="Periplasmic binding protein-like II"/>
    <property type="match status" value="1"/>
</dbReference>
<sequence>MDRRHFLGLTGAAAVAPFAQPVARALAQSAPGTITYGQSTSIVTLDPAQGAFSNYPGGYEAALCLFDRLLDFDADMKIVPGLAQSFQLASDLKSITLKLRPGVLFHDGTPLDAAAVKFNIERLMDKARNPTNRPLWDPVTAVETPDATTVIIRTGAPYAQLPNSLAHASGSIVSPAQIAKVGEKGFAQAPVGAGPFEVESFKPGTELTLKAFDRYWGGKPAAQKIVFKFIAEAATRISALRTGAVDVIDSVPVQLVQPLTQDPNVTVLRKPGLRPIGLVINLTREPLADVRVRQALNYAVPVETIAQRVFFGFAKAPDSPLAFDTVGHAAVGKSTFDQAKAKALLAEAGWKPGASGIVEKDGKPLKLDLYAPDGLFPGDIPVAEIVAASLKQIGVDAQISKIEKGAYWDQLRQDRAGLKWDLAMFGFNPSNASGLYHMESLFKANKDDAGRPDVWNVGRYRNPKVDAALAAANADADPAKQNAALAEAQKLVWDDAPYIWLQVNENVSAARKSVSGVEVWPIVFTVVRRAKA</sequence>